<dbReference type="PANTHER" id="PTHR32552">
    <property type="entry name" value="FERRICHROME IRON RECEPTOR-RELATED"/>
    <property type="match status" value="1"/>
</dbReference>
<comment type="caution">
    <text evidence="17">The sequence shown here is derived from an EMBL/GenBank/DDBJ whole genome shotgun (WGS) entry which is preliminary data.</text>
</comment>
<proteinExistence type="inferred from homology"/>
<evidence type="ECO:0000256" key="5">
    <source>
        <dbReference type="ARBA" id="ARBA00022692"/>
    </source>
</evidence>
<keyword evidence="3 11" id="KW-1134">Transmembrane beta strand</keyword>
<dbReference type="Proteomes" id="UP000298133">
    <property type="component" value="Unassembled WGS sequence"/>
</dbReference>
<evidence type="ECO:0000256" key="8">
    <source>
        <dbReference type="ARBA" id="ARBA00023077"/>
    </source>
</evidence>
<comment type="similarity">
    <text evidence="11 12">Belongs to the TonB-dependent receptor family.</text>
</comment>
<dbReference type="GO" id="GO:0009279">
    <property type="term" value="C:cell outer membrane"/>
    <property type="evidence" value="ECO:0007669"/>
    <property type="project" value="UniProtKB-SubCell"/>
</dbReference>
<feature type="signal peptide" evidence="14">
    <location>
        <begin position="1"/>
        <end position="24"/>
    </location>
</feature>
<dbReference type="AlphaFoldDB" id="A0A4Y8UNE7"/>
<evidence type="ECO:0000256" key="6">
    <source>
        <dbReference type="ARBA" id="ARBA00023004"/>
    </source>
</evidence>
<feature type="chain" id="PRO_5021258563" description="TonB-dependent receptor" evidence="14">
    <location>
        <begin position="25"/>
        <end position="867"/>
    </location>
</feature>
<protein>
    <recommendedName>
        <fullName evidence="19">TonB-dependent receptor</fullName>
    </recommendedName>
</protein>
<dbReference type="Pfam" id="PF00593">
    <property type="entry name" value="TonB_dep_Rec_b-barrel"/>
    <property type="match status" value="1"/>
</dbReference>
<feature type="domain" description="TonB-dependent receptor plug" evidence="16">
    <location>
        <begin position="40"/>
        <end position="150"/>
    </location>
</feature>
<evidence type="ECO:0000256" key="9">
    <source>
        <dbReference type="ARBA" id="ARBA00023136"/>
    </source>
</evidence>
<evidence type="ECO:0000256" key="2">
    <source>
        <dbReference type="ARBA" id="ARBA00022448"/>
    </source>
</evidence>
<dbReference type="InterPro" id="IPR036942">
    <property type="entry name" value="Beta-barrel_TonB_sf"/>
</dbReference>
<organism evidence="17 18">
    <name type="scientific">Gammaproteobacteria bacterium LSUCC0057</name>
    <dbReference type="NCBI Taxonomy" id="2559237"/>
    <lineage>
        <taxon>Bacteria</taxon>
        <taxon>Pseudomonadati</taxon>
        <taxon>Pseudomonadota</taxon>
        <taxon>Gammaproteobacteria</taxon>
        <taxon>Cellvibrionales</taxon>
        <taxon>Porticoccaceae</taxon>
        <taxon>SAR92 clade</taxon>
    </lineage>
</organism>
<dbReference type="EMBL" id="SPIA01000001">
    <property type="protein sequence ID" value="TFH68813.1"/>
    <property type="molecule type" value="Genomic_DNA"/>
</dbReference>
<evidence type="ECO:0008006" key="19">
    <source>
        <dbReference type="Google" id="ProtNLM"/>
    </source>
</evidence>
<evidence type="ECO:0000313" key="18">
    <source>
        <dbReference type="Proteomes" id="UP000298133"/>
    </source>
</evidence>
<feature type="compositionally biased region" description="Low complexity" evidence="13">
    <location>
        <begin position="335"/>
        <end position="345"/>
    </location>
</feature>
<dbReference type="PANTHER" id="PTHR32552:SF81">
    <property type="entry name" value="TONB-DEPENDENT OUTER MEMBRANE RECEPTOR"/>
    <property type="match status" value="1"/>
</dbReference>
<dbReference type="Pfam" id="PF07715">
    <property type="entry name" value="Plug"/>
    <property type="match status" value="1"/>
</dbReference>
<feature type="domain" description="TonB-dependent receptor-like beta-barrel" evidence="15">
    <location>
        <begin position="310"/>
        <end position="830"/>
    </location>
</feature>
<feature type="region of interest" description="Disordered" evidence="13">
    <location>
        <begin position="328"/>
        <end position="348"/>
    </location>
</feature>
<reference evidence="17 18" key="1">
    <citation type="submission" date="2019-03" db="EMBL/GenBank/DDBJ databases">
        <title>Draft genome of Gammaproteobacteria bacterium LSUCC0057, a member of the SAR92 clade.</title>
        <authorList>
            <person name="Lanclos V.C."/>
            <person name="Doiron C."/>
            <person name="Henson M.W."/>
            <person name="Thrash J.C."/>
        </authorList>
    </citation>
    <scope>NUCLEOTIDE SEQUENCE [LARGE SCALE GENOMIC DNA]</scope>
    <source>
        <strain evidence="17 18">LSUCC0057</strain>
    </source>
</reference>
<keyword evidence="6" id="KW-0408">Iron</keyword>
<evidence type="ECO:0000256" key="11">
    <source>
        <dbReference type="PROSITE-ProRule" id="PRU01360"/>
    </source>
</evidence>
<keyword evidence="18" id="KW-1185">Reference proteome</keyword>
<keyword evidence="5 11" id="KW-0812">Transmembrane</keyword>
<comment type="subcellular location">
    <subcellularLocation>
        <location evidence="1 11">Cell outer membrane</location>
        <topology evidence="1 11">Multi-pass membrane protein</topology>
    </subcellularLocation>
</comment>
<gene>
    <name evidence="17" type="ORF">E3W66_02350</name>
</gene>
<dbReference type="Gene3D" id="2.40.170.20">
    <property type="entry name" value="TonB-dependent receptor, beta-barrel domain"/>
    <property type="match status" value="2"/>
</dbReference>
<evidence type="ECO:0000256" key="3">
    <source>
        <dbReference type="ARBA" id="ARBA00022452"/>
    </source>
</evidence>
<evidence type="ECO:0000256" key="13">
    <source>
        <dbReference type="SAM" id="MobiDB-lite"/>
    </source>
</evidence>
<name>A0A4Y8UNE7_9GAMM</name>
<keyword evidence="7" id="KW-0406">Ion transport</keyword>
<evidence type="ECO:0000256" key="1">
    <source>
        <dbReference type="ARBA" id="ARBA00004571"/>
    </source>
</evidence>
<dbReference type="InterPro" id="IPR012910">
    <property type="entry name" value="Plug_dom"/>
</dbReference>
<evidence type="ECO:0000256" key="10">
    <source>
        <dbReference type="ARBA" id="ARBA00023237"/>
    </source>
</evidence>
<evidence type="ECO:0000256" key="14">
    <source>
        <dbReference type="SAM" id="SignalP"/>
    </source>
</evidence>
<dbReference type="InterPro" id="IPR039426">
    <property type="entry name" value="TonB-dep_rcpt-like"/>
</dbReference>
<evidence type="ECO:0000313" key="17">
    <source>
        <dbReference type="EMBL" id="TFH68813.1"/>
    </source>
</evidence>
<dbReference type="PROSITE" id="PS52016">
    <property type="entry name" value="TONB_DEPENDENT_REC_3"/>
    <property type="match status" value="1"/>
</dbReference>
<evidence type="ECO:0000256" key="7">
    <source>
        <dbReference type="ARBA" id="ARBA00023065"/>
    </source>
</evidence>
<evidence type="ECO:0000259" key="15">
    <source>
        <dbReference type="Pfam" id="PF00593"/>
    </source>
</evidence>
<dbReference type="OrthoDB" id="5710578at2"/>
<keyword evidence="14" id="KW-0732">Signal</keyword>
<keyword evidence="2 11" id="KW-0813">Transport</keyword>
<evidence type="ECO:0000256" key="12">
    <source>
        <dbReference type="RuleBase" id="RU003357"/>
    </source>
</evidence>
<dbReference type="SUPFAM" id="SSF56935">
    <property type="entry name" value="Porins"/>
    <property type="match status" value="1"/>
</dbReference>
<evidence type="ECO:0000259" key="16">
    <source>
        <dbReference type="Pfam" id="PF07715"/>
    </source>
</evidence>
<keyword evidence="10 11" id="KW-0998">Cell outer membrane</keyword>
<evidence type="ECO:0000256" key="4">
    <source>
        <dbReference type="ARBA" id="ARBA00022496"/>
    </source>
</evidence>
<accession>A0A4Y8UNE7</accession>
<keyword evidence="8 12" id="KW-0798">TonB box</keyword>
<sequence>MSIAKPFQKTALVMALMTASGAYAAIEEVIVTAEKREANLQETPIAINALTADMIEQKGISSISDLFEKVPGVVGYEAPSSRGNISVNIRGIGSGNSNSPSSDPANAIYVDGVYLGVAAGTGVDAMDLERVEVLKGPQGTLYGRNSTGGAINFITKKPGEEAAAKIKAGIGSKGHESLSMRFDVPVSDTLGVAVSAYSRQRDDLYSNTNSAQSGFENIDRQGYRFAARFEPTETLSLDYAFNHDELDEHTQMMGVVGFNPMASAVAAIDGFPNAVSITGSSITQSVNATGQGVAGFVLAGMAPGDFGFDQVSQFVGWTQDYVDWANSQDFDTKPSSGSSDSNSESTNEVDAHSLSLTWDLSDSVQLKSITGFREVSSMNNADLDGMNNSVDGGVMGSIQLLTIGGLFFNQIPDLTGQFVKALDIIDAINERGRAEVFNTYATIDHEQFSQEFQVVGSTDNLDYAAGVYFYNADAEFRNHQLATFPLASSQTKSYDISSEAASLFGQATWRPAGQKWALTAGLRYTEETKEITYLWQGMSFFGMTDAFSLGFAGVDFGESYVTNAETLDLPERANYGDSFEEDFSNLSGKLTAQYFINDDTNVYATYSTGYRSGGFNGDVYNFATGAADAFDEETITSMELGLKTTFWDGKAQLNGAIFSYSYDDMQVSTLEADGGSISSSIANAGQADREGLELSLLLAPTDNLLLSIDYTAMDGDFDEYPANITADLSQDMTDIAKRGLSPDNQLLVGADWTLMDSANGVLSLSANVSYQDETQPIAASVDKYTIGGVSTPVTFAQHENDSRTLVNARLSWSKAMASSNLVVSLWGQNITDEEYGVFGFNYGASVGLNLHQYGAPRTVGLDITWEM</sequence>
<dbReference type="GO" id="GO:0006826">
    <property type="term" value="P:iron ion transport"/>
    <property type="evidence" value="ECO:0007669"/>
    <property type="project" value="UniProtKB-KW"/>
</dbReference>
<dbReference type="InterPro" id="IPR000531">
    <property type="entry name" value="Beta-barrel_TonB"/>
</dbReference>
<keyword evidence="4" id="KW-0410">Iron transport</keyword>
<keyword evidence="9 11" id="KW-0472">Membrane</keyword>